<name>A0A0P1G2I6_9RHOB</name>
<proteinExistence type="predicted"/>
<evidence type="ECO:0000313" key="3">
    <source>
        <dbReference type="Proteomes" id="UP000052022"/>
    </source>
</evidence>
<dbReference type="Proteomes" id="UP000052022">
    <property type="component" value="Unassembled WGS sequence"/>
</dbReference>
<feature type="transmembrane region" description="Helical" evidence="1">
    <location>
        <begin position="58"/>
        <end position="77"/>
    </location>
</feature>
<evidence type="ECO:0000256" key="1">
    <source>
        <dbReference type="SAM" id="Phobius"/>
    </source>
</evidence>
<protein>
    <submittedName>
        <fullName evidence="2">Cxxc_20_cxxc protein</fullName>
    </submittedName>
</protein>
<keyword evidence="1" id="KW-1133">Transmembrane helix</keyword>
<dbReference type="AlphaFoldDB" id="A0A0P1G2I6"/>
<dbReference type="EMBL" id="CYSD01000012">
    <property type="protein sequence ID" value="CUH75976.1"/>
    <property type="molecule type" value="Genomic_DNA"/>
</dbReference>
<accession>A0A0P1G2I6</accession>
<reference evidence="2 3" key="1">
    <citation type="submission" date="2015-09" db="EMBL/GenBank/DDBJ databases">
        <authorList>
            <consortium name="Swine Surveillance"/>
        </authorList>
    </citation>
    <scope>NUCLEOTIDE SEQUENCE [LARGE SCALE GENOMIC DNA]</scope>
    <source>
        <strain evidence="2 3">CECT 7557</strain>
    </source>
</reference>
<feature type="transmembrane region" description="Helical" evidence="1">
    <location>
        <begin position="97"/>
        <end position="115"/>
    </location>
</feature>
<evidence type="ECO:0000313" key="2">
    <source>
        <dbReference type="EMBL" id="CUH75976.1"/>
    </source>
</evidence>
<gene>
    <name evidence="2" type="ORF">TRM7557_00650</name>
</gene>
<keyword evidence="1" id="KW-0472">Membrane</keyword>
<dbReference type="STRING" id="928856.SAMN04488049_103132"/>
<keyword evidence="1" id="KW-0812">Transmembrane</keyword>
<organism evidence="2 3">
    <name type="scientific">Tritonibacter multivorans</name>
    <dbReference type="NCBI Taxonomy" id="928856"/>
    <lineage>
        <taxon>Bacteria</taxon>
        <taxon>Pseudomonadati</taxon>
        <taxon>Pseudomonadota</taxon>
        <taxon>Alphaproteobacteria</taxon>
        <taxon>Rhodobacterales</taxon>
        <taxon>Paracoccaceae</taxon>
        <taxon>Tritonibacter</taxon>
    </lineage>
</organism>
<sequence length="129" mass="14263">MLPSRIANLRCQSCNTVQPVGLMFRTNPYRGWNKIDAVRCQECGTLHYLTGKGRNRRFFTVVTPMILAALGLGSFTIAPFDGLHWPNDGPNASAPNLLDGLILVFFFLVPALVATNRFEDIAIEPEPDA</sequence>
<keyword evidence="3" id="KW-1185">Reference proteome</keyword>